<dbReference type="AlphaFoldDB" id="A0A4U8VZD0"/>
<dbReference type="Proteomes" id="UP000290439">
    <property type="component" value="Chromosome"/>
</dbReference>
<gene>
    <name evidence="1" type="ORF">NCTC10797_01644</name>
</gene>
<organism evidence="1 2">
    <name type="scientific">Nocardia cyriacigeorgica</name>
    <dbReference type="NCBI Taxonomy" id="135487"/>
    <lineage>
        <taxon>Bacteria</taxon>
        <taxon>Bacillati</taxon>
        <taxon>Actinomycetota</taxon>
        <taxon>Actinomycetes</taxon>
        <taxon>Mycobacteriales</taxon>
        <taxon>Nocardiaceae</taxon>
        <taxon>Nocardia</taxon>
    </lineage>
</organism>
<reference evidence="1 2" key="1">
    <citation type="submission" date="2019-02" db="EMBL/GenBank/DDBJ databases">
        <authorList>
            <consortium name="Pathogen Informatics"/>
        </authorList>
    </citation>
    <scope>NUCLEOTIDE SEQUENCE [LARGE SCALE GENOMIC DNA]</scope>
    <source>
        <strain evidence="1 2">3012STDY6756504</strain>
    </source>
</reference>
<dbReference type="RefSeq" id="WP_194987088.1">
    <property type="nucleotide sequence ID" value="NZ_JADLQR010000002.1"/>
</dbReference>
<proteinExistence type="predicted"/>
<accession>A0A4U8VZD0</accession>
<protein>
    <submittedName>
        <fullName evidence="1">Uncharacterized protein</fullName>
    </submittedName>
</protein>
<evidence type="ECO:0000313" key="1">
    <source>
        <dbReference type="EMBL" id="VFA97879.1"/>
    </source>
</evidence>
<dbReference type="EMBL" id="LR215973">
    <property type="protein sequence ID" value="VFA97879.1"/>
    <property type="molecule type" value="Genomic_DNA"/>
</dbReference>
<evidence type="ECO:0000313" key="2">
    <source>
        <dbReference type="Proteomes" id="UP000290439"/>
    </source>
</evidence>
<sequence length="181" mass="18960">MFVARWDAWPVGFSCGVTETVCEVAGGAVHRTAAEAAPAFLAHDPVERAVDDSPVVLVGFGSDQPGKVELIVTSPLVDEALPPLLDEVVDEEPAPAALGCSTVLITAALFASHQGGTDFRPHPHYCRADSAIGAREKLAPQTRWSAGFLLAGNAITWANHPMDMVGLRAESATDLRGGGLH</sequence>
<name>A0A4U8VZD0_9NOCA</name>